<proteinExistence type="predicted"/>
<keyword evidence="2" id="KW-1185">Reference proteome</keyword>
<dbReference type="Proteomes" id="UP001148662">
    <property type="component" value="Unassembled WGS sequence"/>
</dbReference>
<reference evidence="1" key="1">
    <citation type="submission" date="2022-07" db="EMBL/GenBank/DDBJ databases">
        <title>Genome Sequence of Phlebia brevispora.</title>
        <authorList>
            <person name="Buettner E."/>
        </authorList>
    </citation>
    <scope>NUCLEOTIDE SEQUENCE</scope>
    <source>
        <strain evidence="1">MPL23</strain>
    </source>
</reference>
<gene>
    <name evidence="1" type="ORF">NM688_g3124</name>
</gene>
<accession>A0ACC1T7B8</accession>
<sequence>MGNRISVAQDERDEAEYKDLVRAVEIAQQRAGAGFDPEAGFGRLRCSYCRPEHQPGGATGLRFGETGIAGDGTQGSSGRPYPVSGPAHFPPPYSPHGCVADCIEPITIPVPRTPQTDASTDYGHGATGSLCSSPVQPIIIRTGSPYLQSDRPYEHALPRNAEGGCNVPPQTFERPVCSSPESNFYPRSPPVVCGGALTGQPIPGPPVLVFHNPPPRSPLPAHPIIGRPDSPSSSRSGSPGYANPLPKVIRFPSPRTPSLREVQVRRVPSPITVAMIPPPCCVIPTEPCLPMSMPPPCALPRILNNDIVVPTLGSKETASADPQSSGAIRPSGPSPREINIPPSPVIIAPQPLLALHLVFQPFSDALIQARPHVAHRLSLSRRNVTPAILGLHQRLLIDHILFQRLIRLRHLADALVLSP</sequence>
<evidence type="ECO:0000313" key="2">
    <source>
        <dbReference type="Proteomes" id="UP001148662"/>
    </source>
</evidence>
<dbReference type="EMBL" id="JANHOG010000432">
    <property type="protein sequence ID" value="KAJ3554416.1"/>
    <property type="molecule type" value="Genomic_DNA"/>
</dbReference>
<comment type="caution">
    <text evidence="1">The sequence shown here is derived from an EMBL/GenBank/DDBJ whole genome shotgun (WGS) entry which is preliminary data.</text>
</comment>
<organism evidence="1 2">
    <name type="scientific">Phlebia brevispora</name>
    <dbReference type="NCBI Taxonomy" id="194682"/>
    <lineage>
        <taxon>Eukaryota</taxon>
        <taxon>Fungi</taxon>
        <taxon>Dikarya</taxon>
        <taxon>Basidiomycota</taxon>
        <taxon>Agaricomycotina</taxon>
        <taxon>Agaricomycetes</taxon>
        <taxon>Polyporales</taxon>
        <taxon>Meruliaceae</taxon>
        <taxon>Phlebia</taxon>
    </lineage>
</organism>
<evidence type="ECO:0000313" key="1">
    <source>
        <dbReference type="EMBL" id="KAJ3554416.1"/>
    </source>
</evidence>
<name>A0ACC1T7B8_9APHY</name>
<protein>
    <submittedName>
        <fullName evidence="1">Uncharacterized protein</fullName>
    </submittedName>
</protein>